<evidence type="ECO:0000313" key="1">
    <source>
        <dbReference type="EMBL" id="RJF98572.1"/>
    </source>
</evidence>
<protein>
    <submittedName>
        <fullName evidence="1">Uncharacterized protein</fullName>
    </submittedName>
</protein>
<accession>A0A3A3FQS8</accession>
<dbReference type="RefSeq" id="WP_119768521.1">
    <property type="nucleotide sequence ID" value="NZ_QYUO01000001.1"/>
</dbReference>
<dbReference type="EMBL" id="QYUO01000001">
    <property type="protein sequence ID" value="RJF98572.1"/>
    <property type="molecule type" value="Genomic_DNA"/>
</dbReference>
<name>A0A3A3FQS8_9BURK</name>
<reference evidence="2" key="1">
    <citation type="submission" date="2018-09" db="EMBL/GenBank/DDBJ databases">
        <authorList>
            <person name="Zhu H."/>
        </authorList>
    </citation>
    <scope>NUCLEOTIDE SEQUENCE [LARGE SCALE GENOMIC DNA]</scope>
    <source>
        <strain evidence="2">K1R23-30</strain>
    </source>
</reference>
<comment type="caution">
    <text evidence="1">The sequence shown here is derived from an EMBL/GenBank/DDBJ whole genome shotgun (WGS) entry which is preliminary data.</text>
</comment>
<sequence length="84" mass="9746">MSQYRRDRSEYWIPPQKATLPEAATSRPDLETATNVELGIMMQETAGTQRATEFLKKKMVPVDVTMRVLLRPSERRKPRVTARK</sequence>
<gene>
    <name evidence="1" type="ORF">D3871_08670</name>
</gene>
<dbReference type="AlphaFoldDB" id="A0A3A3FQS8"/>
<dbReference type="OrthoDB" id="8758303at2"/>
<organism evidence="1 2">
    <name type="scientific">Noviherbaspirillum saxi</name>
    <dbReference type="NCBI Taxonomy" id="2320863"/>
    <lineage>
        <taxon>Bacteria</taxon>
        <taxon>Pseudomonadati</taxon>
        <taxon>Pseudomonadota</taxon>
        <taxon>Betaproteobacteria</taxon>
        <taxon>Burkholderiales</taxon>
        <taxon>Oxalobacteraceae</taxon>
        <taxon>Noviherbaspirillum</taxon>
    </lineage>
</organism>
<evidence type="ECO:0000313" key="2">
    <source>
        <dbReference type="Proteomes" id="UP000265955"/>
    </source>
</evidence>
<proteinExistence type="predicted"/>
<dbReference type="Proteomes" id="UP000265955">
    <property type="component" value="Unassembled WGS sequence"/>
</dbReference>
<keyword evidence="2" id="KW-1185">Reference proteome</keyword>